<name>A0A9D1Q5N2_9GAMM</name>
<dbReference type="Proteomes" id="UP000823934">
    <property type="component" value="Unassembled WGS sequence"/>
</dbReference>
<organism evidence="1 2">
    <name type="scientific">Candidatus Ignatzschineria merdigallinarum</name>
    <dbReference type="NCBI Taxonomy" id="2838621"/>
    <lineage>
        <taxon>Bacteria</taxon>
        <taxon>Pseudomonadati</taxon>
        <taxon>Pseudomonadota</taxon>
        <taxon>Gammaproteobacteria</taxon>
        <taxon>Cardiobacteriales</taxon>
        <taxon>Ignatzschineriaceae</taxon>
        <taxon>Ignatzschineria</taxon>
    </lineage>
</organism>
<gene>
    <name evidence="1" type="ORF">H9889_04475</name>
</gene>
<proteinExistence type="predicted"/>
<evidence type="ECO:0000313" key="1">
    <source>
        <dbReference type="EMBL" id="HIW06564.1"/>
    </source>
</evidence>
<reference evidence="1" key="1">
    <citation type="journal article" date="2021" name="PeerJ">
        <title>Extensive microbial diversity within the chicken gut microbiome revealed by metagenomics and culture.</title>
        <authorList>
            <person name="Gilroy R."/>
            <person name="Ravi A."/>
            <person name="Getino M."/>
            <person name="Pursley I."/>
            <person name="Horton D.L."/>
            <person name="Alikhan N.F."/>
            <person name="Baker D."/>
            <person name="Gharbi K."/>
            <person name="Hall N."/>
            <person name="Watson M."/>
            <person name="Adriaenssens E.M."/>
            <person name="Foster-Nyarko E."/>
            <person name="Jarju S."/>
            <person name="Secka A."/>
            <person name="Antonio M."/>
            <person name="Oren A."/>
            <person name="Chaudhuri R.R."/>
            <person name="La Ragione R."/>
            <person name="Hildebrand F."/>
            <person name="Pallen M.J."/>
        </authorList>
    </citation>
    <scope>NUCLEOTIDE SEQUENCE</scope>
    <source>
        <strain evidence="1">CHK160-9182</strain>
    </source>
</reference>
<accession>A0A9D1Q5N2</accession>
<dbReference type="EMBL" id="DXHP01000099">
    <property type="protein sequence ID" value="HIW06564.1"/>
    <property type="molecule type" value="Genomic_DNA"/>
</dbReference>
<dbReference type="AlphaFoldDB" id="A0A9D1Q5N2"/>
<comment type="caution">
    <text evidence="1">The sequence shown here is derived from an EMBL/GenBank/DDBJ whole genome shotgun (WGS) entry which is preliminary data.</text>
</comment>
<sequence length="63" mass="7351">MNELKKCPFCGCDRIFVGTYDYEEFDDKTYYKAECNSCEAETGFKDSKQEAIASWNRRANSEN</sequence>
<protein>
    <submittedName>
        <fullName evidence="1">Lar family restriction alleviation protein</fullName>
    </submittedName>
</protein>
<evidence type="ECO:0000313" key="2">
    <source>
        <dbReference type="Proteomes" id="UP000823934"/>
    </source>
</evidence>
<dbReference type="InterPro" id="IPR019908">
    <property type="entry name" value="Toxin_RalR"/>
</dbReference>
<dbReference type="Pfam" id="PF14354">
    <property type="entry name" value="Lar_restr_allev"/>
    <property type="match status" value="1"/>
</dbReference>
<dbReference type="NCBIfam" id="TIGR03655">
    <property type="entry name" value="anti_R_Lar"/>
    <property type="match status" value="1"/>
</dbReference>
<reference evidence="1" key="2">
    <citation type="submission" date="2021-04" db="EMBL/GenBank/DDBJ databases">
        <authorList>
            <person name="Gilroy R."/>
        </authorList>
    </citation>
    <scope>NUCLEOTIDE SEQUENCE</scope>
    <source>
        <strain evidence="1">CHK160-9182</strain>
    </source>
</reference>